<sequence>MNKSIGFFKSFFSSSEDTKLKLPDHNNKEEVALTINKLVQRMNQAEERARLEQEWKEMAVQRMNKAEERFNKIEEELRDHSIRIKQLETHLVMRRMLFYTYQAITLEKWEVIHKVTPISRPQNVLEVPELNITQDQKYQIESILYRVELMVNKDASKQPSSEADFEKKMETYFTNNNIKEGSLPLSIKIHLRLHRSYHIVKDVMEELKDVVKIKTIVEVKLLVAFLKERDKAEYQGDQYLNCSFCNKK</sequence>
<evidence type="ECO:0000313" key="2">
    <source>
        <dbReference type="EMBL" id="KAL0482819.1"/>
    </source>
</evidence>
<proteinExistence type="predicted"/>
<organism evidence="2 3">
    <name type="scientific">Acrasis kona</name>
    <dbReference type="NCBI Taxonomy" id="1008807"/>
    <lineage>
        <taxon>Eukaryota</taxon>
        <taxon>Discoba</taxon>
        <taxon>Heterolobosea</taxon>
        <taxon>Tetramitia</taxon>
        <taxon>Eutetramitia</taxon>
        <taxon>Acrasidae</taxon>
        <taxon>Acrasis</taxon>
    </lineage>
</organism>
<dbReference type="Proteomes" id="UP001431209">
    <property type="component" value="Unassembled WGS sequence"/>
</dbReference>
<evidence type="ECO:0000256" key="1">
    <source>
        <dbReference type="SAM" id="Coils"/>
    </source>
</evidence>
<comment type="caution">
    <text evidence="2">The sequence shown here is derived from an EMBL/GenBank/DDBJ whole genome shotgun (WGS) entry which is preliminary data.</text>
</comment>
<name>A0AAW2Z1L8_9EUKA</name>
<protein>
    <submittedName>
        <fullName evidence="2">Uncharacterized protein</fullName>
    </submittedName>
</protein>
<gene>
    <name evidence="2" type="ORF">AKO1_010396</name>
</gene>
<evidence type="ECO:0000313" key="3">
    <source>
        <dbReference type="Proteomes" id="UP001431209"/>
    </source>
</evidence>
<reference evidence="2 3" key="1">
    <citation type="submission" date="2024-03" db="EMBL/GenBank/DDBJ databases">
        <title>The Acrasis kona genome and developmental transcriptomes reveal deep origins of eukaryotic multicellular pathways.</title>
        <authorList>
            <person name="Sheikh S."/>
            <person name="Fu C.-J."/>
            <person name="Brown M.W."/>
            <person name="Baldauf S.L."/>
        </authorList>
    </citation>
    <scope>NUCLEOTIDE SEQUENCE [LARGE SCALE GENOMIC DNA]</scope>
    <source>
        <strain evidence="2 3">ATCC MYA-3509</strain>
    </source>
</reference>
<dbReference type="AlphaFoldDB" id="A0AAW2Z1L8"/>
<keyword evidence="3" id="KW-1185">Reference proteome</keyword>
<feature type="coiled-coil region" evidence="1">
    <location>
        <begin position="28"/>
        <end position="90"/>
    </location>
</feature>
<keyword evidence="1" id="KW-0175">Coiled coil</keyword>
<accession>A0AAW2Z1L8</accession>
<dbReference type="EMBL" id="JAOPGA020000895">
    <property type="protein sequence ID" value="KAL0482819.1"/>
    <property type="molecule type" value="Genomic_DNA"/>
</dbReference>